<organism evidence="1 2">
    <name type="scientific">Candidatus Dojkabacteria bacterium</name>
    <dbReference type="NCBI Taxonomy" id="2099670"/>
    <lineage>
        <taxon>Bacteria</taxon>
        <taxon>Candidatus Dojkabacteria</taxon>
    </lineage>
</organism>
<evidence type="ECO:0000313" key="2">
    <source>
        <dbReference type="Proteomes" id="UP000714915"/>
    </source>
</evidence>
<evidence type="ECO:0000313" key="1">
    <source>
        <dbReference type="EMBL" id="MCA9387339.1"/>
    </source>
</evidence>
<accession>A0A955RLR5</accession>
<gene>
    <name evidence="1" type="ORF">KC669_04870</name>
</gene>
<name>A0A955RLR5_9BACT</name>
<protein>
    <submittedName>
        <fullName evidence="1">Uncharacterized protein</fullName>
    </submittedName>
</protein>
<comment type="caution">
    <text evidence="1">The sequence shown here is derived from an EMBL/GenBank/DDBJ whole genome shotgun (WGS) entry which is preliminary data.</text>
</comment>
<sequence>MWKEKWIANILSGYWNYGYENAHQRIMASGVILESPTIDNAIWSLNDKFESTGDDFYLWAASQARPEDAEPYEKVVS</sequence>
<reference evidence="1" key="1">
    <citation type="submission" date="2020-04" db="EMBL/GenBank/DDBJ databases">
        <authorList>
            <person name="Zhang T."/>
        </authorList>
    </citation>
    <scope>NUCLEOTIDE SEQUENCE</scope>
    <source>
        <strain evidence="1">HKST-UBA09</strain>
    </source>
</reference>
<dbReference type="AlphaFoldDB" id="A0A955RLR5"/>
<reference evidence="1" key="2">
    <citation type="journal article" date="2021" name="Microbiome">
        <title>Successional dynamics and alternative stable states in a saline activated sludge microbial community over 9 years.</title>
        <authorList>
            <person name="Wang Y."/>
            <person name="Ye J."/>
            <person name="Ju F."/>
            <person name="Liu L."/>
            <person name="Boyd J.A."/>
            <person name="Deng Y."/>
            <person name="Parks D.H."/>
            <person name="Jiang X."/>
            <person name="Yin X."/>
            <person name="Woodcroft B.J."/>
            <person name="Tyson G.W."/>
            <person name="Hugenholtz P."/>
            <person name="Polz M.F."/>
            <person name="Zhang T."/>
        </authorList>
    </citation>
    <scope>NUCLEOTIDE SEQUENCE</scope>
    <source>
        <strain evidence="1">HKST-UBA09</strain>
    </source>
</reference>
<dbReference type="Proteomes" id="UP000714915">
    <property type="component" value="Unassembled WGS sequence"/>
</dbReference>
<dbReference type="EMBL" id="JAGQLF010000092">
    <property type="protein sequence ID" value="MCA9387339.1"/>
    <property type="molecule type" value="Genomic_DNA"/>
</dbReference>
<proteinExistence type="predicted"/>